<gene>
    <name evidence="3" type="ORF">DBV39_12330</name>
</gene>
<keyword evidence="2" id="KW-1133">Transmembrane helix</keyword>
<dbReference type="Proteomes" id="UP000244571">
    <property type="component" value="Chromosome"/>
</dbReference>
<dbReference type="EMBL" id="CP028901">
    <property type="protein sequence ID" value="AWB34362.1"/>
    <property type="molecule type" value="Genomic_DNA"/>
</dbReference>
<feature type="region of interest" description="Disordered" evidence="1">
    <location>
        <begin position="66"/>
        <end position="89"/>
    </location>
</feature>
<evidence type="ECO:0000313" key="4">
    <source>
        <dbReference type="Proteomes" id="UP000244571"/>
    </source>
</evidence>
<dbReference type="AlphaFoldDB" id="A0A2R4XKK9"/>
<organism evidence="3 4">
    <name type="scientific">Orrella marina</name>
    <dbReference type="NCBI Taxonomy" id="2163011"/>
    <lineage>
        <taxon>Bacteria</taxon>
        <taxon>Pseudomonadati</taxon>
        <taxon>Pseudomonadota</taxon>
        <taxon>Betaproteobacteria</taxon>
        <taxon>Burkholderiales</taxon>
        <taxon>Alcaligenaceae</taxon>
        <taxon>Orrella</taxon>
    </lineage>
</organism>
<dbReference type="RefSeq" id="WP_108621778.1">
    <property type="nucleotide sequence ID" value="NZ_CP028901.1"/>
</dbReference>
<protein>
    <submittedName>
        <fullName evidence="3">Uncharacterized protein</fullName>
    </submittedName>
</protein>
<name>A0A2R4XKK9_9BURK</name>
<accession>A0A2R4XKK9</accession>
<keyword evidence="2" id="KW-0472">Membrane</keyword>
<sequence length="89" mass="10113">METLTRIFRALAFGLIAMIGLFMALVFTFSTIIAVAVLYVVARFRGRKFSVQEYWTTRQTERKPVFPTGVRSGVRPRDGVTDVEARDIP</sequence>
<dbReference type="OrthoDB" id="8662218at2"/>
<proteinExistence type="predicted"/>
<evidence type="ECO:0000313" key="3">
    <source>
        <dbReference type="EMBL" id="AWB34362.1"/>
    </source>
</evidence>
<evidence type="ECO:0000256" key="2">
    <source>
        <dbReference type="SAM" id="Phobius"/>
    </source>
</evidence>
<keyword evidence="4" id="KW-1185">Reference proteome</keyword>
<evidence type="ECO:0000256" key="1">
    <source>
        <dbReference type="SAM" id="MobiDB-lite"/>
    </source>
</evidence>
<feature type="compositionally biased region" description="Basic and acidic residues" evidence="1">
    <location>
        <begin position="75"/>
        <end position="89"/>
    </location>
</feature>
<feature type="transmembrane region" description="Helical" evidence="2">
    <location>
        <begin position="12"/>
        <end position="42"/>
    </location>
</feature>
<reference evidence="3 4" key="1">
    <citation type="submission" date="2018-04" db="EMBL/GenBank/DDBJ databases">
        <title>Bordetella sp. HZ20 isolated from seawater.</title>
        <authorList>
            <person name="Sun C."/>
        </authorList>
    </citation>
    <scope>NUCLEOTIDE SEQUENCE [LARGE SCALE GENOMIC DNA]</scope>
    <source>
        <strain evidence="3 4">HZ20</strain>
    </source>
</reference>
<dbReference type="KEGG" id="boz:DBV39_12330"/>
<keyword evidence="2" id="KW-0812">Transmembrane</keyword>